<dbReference type="EMBL" id="VSSQ01128689">
    <property type="protein sequence ID" value="MPN57308.1"/>
    <property type="molecule type" value="Genomic_DNA"/>
</dbReference>
<proteinExistence type="predicted"/>
<protein>
    <submittedName>
        <fullName evidence="1">Uncharacterized protein</fullName>
    </submittedName>
</protein>
<evidence type="ECO:0000313" key="1">
    <source>
        <dbReference type="EMBL" id="MPN57308.1"/>
    </source>
</evidence>
<gene>
    <name evidence="1" type="ORF">SDC9_205002</name>
</gene>
<sequence>MESIDGLQAFLTCTGIEDAIKKYISKDNLFYVENGKIVAEDGMEKKRNA</sequence>
<name>A0A645J0U6_9ZZZZ</name>
<accession>A0A645J0U6</accession>
<organism evidence="1">
    <name type="scientific">bioreactor metagenome</name>
    <dbReference type="NCBI Taxonomy" id="1076179"/>
    <lineage>
        <taxon>unclassified sequences</taxon>
        <taxon>metagenomes</taxon>
        <taxon>ecological metagenomes</taxon>
    </lineage>
</organism>
<dbReference type="AlphaFoldDB" id="A0A645J0U6"/>
<comment type="caution">
    <text evidence="1">The sequence shown here is derived from an EMBL/GenBank/DDBJ whole genome shotgun (WGS) entry which is preliminary data.</text>
</comment>
<reference evidence="1" key="1">
    <citation type="submission" date="2019-08" db="EMBL/GenBank/DDBJ databases">
        <authorList>
            <person name="Kucharzyk K."/>
            <person name="Murdoch R.W."/>
            <person name="Higgins S."/>
            <person name="Loffler F."/>
        </authorList>
    </citation>
    <scope>NUCLEOTIDE SEQUENCE</scope>
</reference>